<dbReference type="GO" id="GO:0005789">
    <property type="term" value="C:endoplasmic reticulum membrane"/>
    <property type="evidence" value="ECO:0007669"/>
    <property type="project" value="TreeGrafter"/>
</dbReference>
<keyword evidence="2" id="KW-1185">Reference proteome</keyword>
<dbReference type="PRINTS" id="PR00081">
    <property type="entry name" value="GDHRDH"/>
</dbReference>
<evidence type="ECO:0000313" key="2">
    <source>
        <dbReference type="Proteomes" id="UP000007148"/>
    </source>
</evidence>
<dbReference type="AlphaFoldDB" id="G4TVC1"/>
<dbReference type="GO" id="GO:0006666">
    <property type="term" value="P:3-keto-sphinganine metabolic process"/>
    <property type="evidence" value="ECO:0007669"/>
    <property type="project" value="TreeGrafter"/>
</dbReference>
<sequence>MLALVGIGLFLVVYMFWSRKPKWNPAAKHCIVTGGSSGLGLAFATLLVKNGAHVAIIARDKDKLAKAIEQLEAARVNPSQIITSHSFSLSSLAEATEAIKSACTPFDGRAPDALFTCAGVATPGYFIEETEESMLRGMQNAYWIQAWPALATSRLIAAQGHQNTRIVFVGSTLGYMSFVGYASYSPAKHALVGLTETLRSELALYGATVQLFVPCTMFSPGYENENKSKPAITKKIEETDGGLTPEQAAVRMLKGVQSNNAHFTADIITEFFRVSTRGSAPNNNVFIDALFYLIAWPGVPIWRYSTEKEVRNGREAHLAEMRAKGLVKDPSKS</sequence>
<organism evidence="1 2">
    <name type="scientific">Serendipita indica (strain DSM 11827)</name>
    <name type="common">Root endophyte fungus</name>
    <name type="synonym">Piriformospora indica</name>
    <dbReference type="NCBI Taxonomy" id="1109443"/>
    <lineage>
        <taxon>Eukaryota</taxon>
        <taxon>Fungi</taxon>
        <taxon>Dikarya</taxon>
        <taxon>Basidiomycota</taxon>
        <taxon>Agaricomycotina</taxon>
        <taxon>Agaricomycetes</taxon>
        <taxon>Sebacinales</taxon>
        <taxon>Serendipitaceae</taxon>
        <taxon>Serendipita</taxon>
    </lineage>
</organism>
<dbReference type="OMA" id="YAGAHPN"/>
<dbReference type="SUPFAM" id="SSF51735">
    <property type="entry name" value="NAD(P)-binding Rossmann-fold domains"/>
    <property type="match status" value="1"/>
</dbReference>
<dbReference type="FunCoup" id="G4TVC1">
    <property type="interactions" value="110"/>
</dbReference>
<reference evidence="1 2" key="1">
    <citation type="journal article" date="2011" name="PLoS Pathog.">
        <title>Endophytic Life Strategies Decoded by Genome and Transcriptome Analyses of the Mutualistic Root Symbiont Piriformospora indica.</title>
        <authorList>
            <person name="Zuccaro A."/>
            <person name="Lahrmann U."/>
            <person name="Guldener U."/>
            <person name="Langen G."/>
            <person name="Pfiffi S."/>
            <person name="Biedenkopf D."/>
            <person name="Wong P."/>
            <person name="Samans B."/>
            <person name="Grimm C."/>
            <person name="Basiewicz M."/>
            <person name="Murat C."/>
            <person name="Martin F."/>
            <person name="Kogel K.H."/>
        </authorList>
    </citation>
    <scope>NUCLEOTIDE SEQUENCE [LARGE SCALE GENOMIC DNA]</scope>
    <source>
        <strain evidence="1 2">DSM 11827</strain>
    </source>
</reference>
<protein>
    <submittedName>
        <fullName evidence="1">Related to 3-ketosphinganine reductase</fullName>
    </submittedName>
</protein>
<dbReference type="GO" id="GO:0047560">
    <property type="term" value="F:3-dehydrosphinganine reductase activity"/>
    <property type="evidence" value="ECO:0007669"/>
    <property type="project" value="TreeGrafter"/>
</dbReference>
<name>G4TVC1_SERID</name>
<dbReference type="PANTHER" id="PTHR43550:SF3">
    <property type="entry name" value="3-KETODIHYDROSPHINGOSINE REDUCTASE"/>
    <property type="match status" value="1"/>
</dbReference>
<evidence type="ECO:0000313" key="1">
    <source>
        <dbReference type="EMBL" id="CCA75264.1"/>
    </source>
</evidence>
<proteinExistence type="predicted"/>
<dbReference type="eggNOG" id="KOG1210">
    <property type="taxonomic scope" value="Eukaryota"/>
</dbReference>
<dbReference type="InParanoid" id="G4TVC1"/>
<dbReference type="HOGENOM" id="CLU_010194_3_0_1"/>
<dbReference type="InterPro" id="IPR036291">
    <property type="entry name" value="NAD(P)-bd_dom_sf"/>
</dbReference>
<dbReference type="Gene3D" id="3.40.50.720">
    <property type="entry name" value="NAD(P)-binding Rossmann-like Domain"/>
    <property type="match status" value="1"/>
</dbReference>
<accession>G4TVC1</accession>
<dbReference type="Pfam" id="PF00106">
    <property type="entry name" value="adh_short"/>
    <property type="match status" value="1"/>
</dbReference>
<dbReference type="EMBL" id="CAFZ01000421">
    <property type="protein sequence ID" value="CCA75264.1"/>
    <property type="molecule type" value="Genomic_DNA"/>
</dbReference>
<gene>
    <name evidence="1" type="ORF">PIIN_09248</name>
</gene>
<dbReference type="Proteomes" id="UP000007148">
    <property type="component" value="Unassembled WGS sequence"/>
</dbReference>
<dbReference type="STRING" id="1109443.G4TVC1"/>
<dbReference type="OrthoDB" id="10267115at2759"/>
<dbReference type="PANTHER" id="PTHR43550">
    <property type="entry name" value="3-KETODIHYDROSPHINGOSINE REDUCTASE"/>
    <property type="match status" value="1"/>
</dbReference>
<dbReference type="InterPro" id="IPR002347">
    <property type="entry name" value="SDR_fam"/>
</dbReference>
<comment type="caution">
    <text evidence="1">The sequence shown here is derived from an EMBL/GenBank/DDBJ whole genome shotgun (WGS) entry which is preliminary data.</text>
</comment>
<dbReference type="GO" id="GO:0030148">
    <property type="term" value="P:sphingolipid biosynthetic process"/>
    <property type="evidence" value="ECO:0007669"/>
    <property type="project" value="TreeGrafter"/>
</dbReference>